<keyword evidence="1" id="KW-1133">Transmembrane helix</keyword>
<sequence length="165" mass="19704">MYQNQTYGLMVVLPWFFLDLISSASDLRYGGVRFVFVLRLESFRRLSFRLAYAKPLEVRLHGRSINLNKKKFYWFWGDRTGVARGLSLVWCVVFGLLLYVMPFIITYLSLHSVFRLWIRWIRQRICSDSDLIRLLASRRENIGLEKAFLKKTWNYEDSDLGLFNE</sequence>
<name>A0ABD1NLT9_9FABA</name>
<feature type="signal peptide" evidence="2">
    <location>
        <begin position="1"/>
        <end position="24"/>
    </location>
</feature>
<comment type="caution">
    <text evidence="3">The sequence shown here is derived from an EMBL/GenBank/DDBJ whole genome shotgun (WGS) entry which is preliminary data.</text>
</comment>
<dbReference type="AlphaFoldDB" id="A0ABD1NLT9"/>
<proteinExistence type="predicted"/>
<accession>A0ABD1NLT9</accession>
<keyword evidence="2" id="KW-0732">Signal</keyword>
<reference evidence="3 4" key="1">
    <citation type="submission" date="2024-08" db="EMBL/GenBank/DDBJ databases">
        <title>Insights into the chromosomal genome structure of Flemingia macrophylla.</title>
        <authorList>
            <person name="Ding Y."/>
            <person name="Zhao Y."/>
            <person name="Bi W."/>
            <person name="Wu M."/>
            <person name="Zhao G."/>
            <person name="Gong Y."/>
            <person name="Li W."/>
            <person name="Zhang P."/>
        </authorList>
    </citation>
    <scope>NUCLEOTIDE SEQUENCE [LARGE SCALE GENOMIC DNA]</scope>
    <source>
        <strain evidence="3">DYQJB</strain>
        <tissue evidence="3">Leaf</tissue>
    </source>
</reference>
<organism evidence="3 4">
    <name type="scientific">Flemingia macrophylla</name>
    <dbReference type="NCBI Taxonomy" id="520843"/>
    <lineage>
        <taxon>Eukaryota</taxon>
        <taxon>Viridiplantae</taxon>
        <taxon>Streptophyta</taxon>
        <taxon>Embryophyta</taxon>
        <taxon>Tracheophyta</taxon>
        <taxon>Spermatophyta</taxon>
        <taxon>Magnoliopsida</taxon>
        <taxon>eudicotyledons</taxon>
        <taxon>Gunneridae</taxon>
        <taxon>Pentapetalae</taxon>
        <taxon>rosids</taxon>
        <taxon>fabids</taxon>
        <taxon>Fabales</taxon>
        <taxon>Fabaceae</taxon>
        <taxon>Papilionoideae</taxon>
        <taxon>50 kb inversion clade</taxon>
        <taxon>NPAAA clade</taxon>
        <taxon>indigoferoid/millettioid clade</taxon>
        <taxon>Phaseoleae</taxon>
        <taxon>Flemingia</taxon>
    </lineage>
</organism>
<evidence type="ECO:0000313" key="3">
    <source>
        <dbReference type="EMBL" id="KAL2348513.1"/>
    </source>
</evidence>
<dbReference type="EMBL" id="JBGMDY010000001">
    <property type="protein sequence ID" value="KAL2348513.1"/>
    <property type="molecule type" value="Genomic_DNA"/>
</dbReference>
<evidence type="ECO:0000256" key="1">
    <source>
        <dbReference type="SAM" id="Phobius"/>
    </source>
</evidence>
<keyword evidence="4" id="KW-1185">Reference proteome</keyword>
<feature type="transmembrane region" description="Helical" evidence="1">
    <location>
        <begin position="87"/>
        <end position="110"/>
    </location>
</feature>
<dbReference type="Proteomes" id="UP001603857">
    <property type="component" value="Unassembled WGS sequence"/>
</dbReference>
<feature type="chain" id="PRO_5044802057" evidence="2">
    <location>
        <begin position="25"/>
        <end position="165"/>
    </location>
</feature>
<keyword evidence="1" id="KW-0472">Membrane</keyword>
<evidence type="ECO:0000313" key="4">
    <source>
        <dbReference type="Proteomes" id="UP001603857"/>
    </source>
</evidence>
<protein>
    <submittedName>
        <fullName evidence="3">Uncharacterized protein</fullName>
    </submittedName>
</protein>
<keyword evidence="1" id="KW-0812">Transmembrane</keyword>
<gene>
    <name evidence="3" type="ORF">Fmac_002513</name>
</gene>
<evidence type="ECO:0000256" key="2">
    <source>
        <dbReference type="SAM" id="SignalP"/>
    </source>
</evidence>